<dbReference type="EC" id="2.1.1.72" evidence="1"/>
<dbReference type="GO" id="GO:0032259">
    <property type="term" value="P:methylation"/>
    <property type="evidence" value="ECO:0007669"/>
    <property type="project" value="UniProtKB-KW"/>
</dbReference>
<dbReference type="InterPro" id="IPR050953">
    <property type="entry name" value="N4_N6_ade-DNA_methylase"/>
</dbReference>
<accession>A0AB36I454</accession>
<gene>
    <name evidence="7" type="ORF">BJI45_00700</name>
</gene>
<evidence type="ECO:0000256" key="1">
    <source>
        <dbReference type="ARBA" id="ARBA00011900"/>
    </source>
</evidence>
<protein>
    <recommendedName>
        <fullName evidence="1">site-specific DNA-methyltransferase (adenine-specific)</fullName>
        <ecNumber evidence="1">2.1.1.72</ecNumber>
    </recommendedName>
</protein>
<dbReference type="AlphaFoldDB" id="A0AB36I454"/>
<sequence>MNNTEQIKAELKKLRDDYRQQVSENLDNFSEESVRGPYLNDLLKLFNWNLGDISQVQQEQKLSKKTQKRLQQIHSNHKKPDYALCDRSIITAFLDAKKPKHDFTTDKDIAFQIRSYGWSAGIPFSIVSNFGQFGIYDTSYVPSIDTPTDFRVKYFTIDDLIDNLELYFPFFNREDVIKGNYDLSTLGIEQDSKLVKDIDSHFLEEIDRERLDLGKNIYLNNPALSEDRLNSYVQIIMNQILFVRYLEDCDIEPINELKKLYDKGDFWKSFSKLCQGRLFNDYDGAMFSNSSLNNITIDDSAFKSFITSLYGDTPYRFNVIDPLLIAQIYELYLGKRLAIKNKEIKLVPKLFNHDGSISTPYPLAMSMVEDQLSKCKENDLTKLKILDPNAGSGTFLISAFDYLRGRKEAILKRKLTFNETKSIITDQLFGVDVDATAIEVLRMGISLKLILSDYVKPYKFKKALAEYKDNFILGNTLIQNKNLQNPNFYNYFPINYSSKFPNIMKKGGFDFIFSNPPYIEPKYYIQYRPQVYEFLKKHYDLKKGKVDASLFFIKRYMQLLNSNGKLSIITQRRFFKTKYGEEMRQWLANHKYVTKIIEYADNNIFKKHITYVATLCASQKPNDSVIYSENNKKLKTKNELRNATSSLDRSKNIPQETLLTGIWSLNSLYTEQIIQNILKQPNIIRICDKKSNLKITVGPQVLDKKFFYLYGIVDNKGIFHGYNKLHRAEKDKSIALEKGLLKPVLGNEKLVSFLNVNKTTTYIIYPYNNDASSIISPLDIKKNYPLTWSYLSKVKDMSHTKRNSNGPWYGYTRKQNLKLLNSPKLFVPMTNKNITCFVQEPGFYGDNSNLNAIVDDDNDINRLKALAVIFNSEIFNLLAIGVSGDASNGYHKFNKQFLEQVPVPLLNTQEIGDLANLYDTINSLVISYLNSSPTKREYYFNTLSSISNKLNKKAQALYKVSPKTLMQLKSIIGEHETWLKVLTKR</sequence>
<dbReference type="RefSeq" id="WP_072574850.1">
    <property type="nucleotide sequence ID" value="NZ_MKQH01000009.1"/>
</dbReference>
<dbReference type="PANTHER" id="PTHR33841">
    <property type="entry name" value="DNA METHYLTRANSFERASE YEEA-RELATED"/>
    <property type="match status" value="1"/>
</dbReference>
<dbReference type="PANTHER" id="PTHR33841:SF1">
    <property type="entry name" value="DNA METHYLTRANSFERASE A"/>
    <property type="match status" value="1"/>
</dbReference>
<dbReference type="InterPro" id="IPR029063">
    <property type="entry name" value="SAM-dependent_MTases_sf"/>
</dbReference>
<dbReference type="Proteomes" id="UP000184174">
    <property type="component" value="Unassembled WGS sequence"/>
</dbReference>
<dbReference type="InterPro" id="IPR011639">
    <property type="entry name" value="MethylTrfase_TaqI-like_dom"/>
</dbReference>
<keyword evidence="2" id="KW-0489">Methyltransferase</keyword>
<dbReference type="PROSITE" id="PS00092">
    <property type="entry name" value="N6_MTASE"/>
    <property type="match status" value="1"/>
</dbReference>
<dbReference type="SUPFAM" id="SSF53335">
    <property type="entry name" value="S-adenosyl-L-methionine-dependent methyltransferases"/>
    <property type="match status" value="1"/>
</dbReference>
<feature type="domain" description="Type II methyltransferase M.TaqI-like" evidence="6">
    <location>
        <begin position="427"/>
        <end position="605"/>
    </location>
</feature>
<dbReference type="Pfam" id="PF07669">
    <property type="entry name" value="Eco57I"/>
    <property type="match status" value="1"/>
</dbReference>
<name>A0AB36I454_LIMRT</name>
<evidence type="ECO:0000256" key="2">
    <source>
        <dbReference type="ARBA" id="ARBA00022603"/>
    </source>
</evidence>
<dbReference type="InterPro" id="IPR002052">
    <property type="entry name" value="DNA_methylase_N6_adenine_CS"/>
</dbReference>
<evidence type="ECO:0000313" key="8">
    <source>
        <dbReference type="Proteomes" id="UP000184174"/>
    </source>
</evidence>
<dbReference type="Gene3D" id="3.40.50.150">
    <property type="entry name" value="Vaccinia Virus protein VP39"/>
    <property type="match status" value="1"/>
</dbReference>
<comment type="catalytic activity">
    <reaction evidence="5">
        <text>a 2'-deoxyadenosine in DNA + S-adenosyl-L-methionine = an N(6)-methyl-2'-deoxyadenosine in DNA + S-adenosyl-L-homocysteine + H(+)</text>
        <dbReference type="Rhea" id="RHEA:15197"/>
        <dbReference type="Rhea" id="RHEA-COMP:12418"/>
        <dbReference type="Rhea" id="RHEA-COMP:12419"/>
        <dbReference type="ChEBI" id="CHEBI:15378"/>
        <dbReference type="ChEBI" id="CHEBI:57856"/>
        <dbReference type="ChEBI" id="CHEBI:59789"/>
        <dbReference type="ChEBI" id="CHEBI:90615"/>
        <dbReference type="ChEBI" id="CHEBI:90616"/>
        <dbReference type="EC" id="2.1.1.72"/>
    </reaction>
</comment>
<evidence type="ECO:0000256" key="5">
    <source>
        <dbReference type="ARBA" id="ARBA00047942"/>
    </source>
</evidence>
<keyword evidence="3" id="KW-0808">Transferase</keyword>
<dbReference type="GO" id="GO:0003676">
    <property type="term" value="F:nucleic acid binding"/>
    <property type="evidence" value="ECO:0007669"/>
    <property type="project" value="InterPro"/>
</dbReference>
<evidence type="ECO:0000256" key="3">
    <source>
        <dbReference type="ARBA" id="ARBA00022679"/>
    </source>
</evidence>
<evidence type="ECO:0000256" key="4">
    <source>
        <dbReference type="ARBA" id="ARBA00022691"/>
    </source>
</evidence>
<proteinExistence type="predicted"/>
<evidence type="ECO:0000313" key="7">
    <source>
        <dbReference type="EMBL" id="OJI11629.1"/>
    </source>
</evidence>
<evidence type="ECO:0000259" key="6">
    <source>
        <dbReference type="Pfam" id="PF07669"/>
    </source>
</evidence>
<dbReference type="Gene3D" id="3.90.1570.30">
    <property type="match status" value="1"/>
</dbReference>
<keyword evidence="4" id="KW-0949">S-adenosyl-L-methionine</keyword>
<dbReference type="PRINTS" id="PR00507">
    <property type="entry name" value="N12N6MTFRASE"/>
</dbReference>
<dbReference type="EMBL" id="MKQH01000009">
    <property type="protein sequence ID" value="OJI11629.1"/>
    <property type="molecule type" value="Genomic_DNA"/>
</dbReference>
<dbReference type="GO" id="GO:0009007">
    <property type="term" value="F:site-specific DNA-methyltransferase (adenine-specific) activity"/>
    <property type="evidence" value="ECO:0007669"/>
    <property type="project" value="UniProtKB-EC"/>
</dbReference>
<reference evidence="7 8" key="1">
    <citation type="submission" date="2016-10" db="EMBL/GenBank/DDBJ databases">
        <title>Genome sequence of Lactobacillus reuteri 121, a source of glucan and fructan exopolysaccharides.</title>
        <authorList>
            <person name="Gangoiti J."/>
            <person name="Lammerts Van Bueren A."/>
            <person name="Dijkhuizen L."/>
        </authorList>
    </citation>
    <scope>NUCLEOTIDE SEQUENCE [LARGE SCALE GENOMIC DNA]</scope>
    <source>
        <strain evidence="7 8">121</strain>
    </source>
</reference>
<organism evidence="7 8">
    <name type="scientific">Limosilactobacillus reuteri</name>
    <name type="common">Lactobacillus reuteri</name>
    <dbReference type="NCBI Taxonomy" id="1598"/>
    <lineage>
        <taxon>Bacteria</taxon>
        <taxon>Bacillati</taxon>
        <taxon>Bacillota</taxon>
        <taxon>Bacilli</taxon>
        <taxon>Lactobacillales</taxon>
        <taxon>Lactobacillaceae</taxon>
        <taxon>Limosilactobacillus</taxon>
    </lineage>
</organism>
<dbReference type="GO" id="GO:0006304">
    <property type="term" value="P:DNA modification"/>
    <property type="evidence" value="ECO:0007669"/>
    <property type="project" value="InterPro"/>
</dbReference>
<comment type="caution">
    <text evidence="7">The sequence shown here is derived from an EMBL/GenBank/DDBJ whole genome shotgun (WGS) entry which is preliminary data.</text>
</comment>